<evidence type="ECO:0000313" key="1">
    <source>
        <dbReference type="EMBL" id="KIK12179.1"/>
    </source>
</evidence>
<sequence>MQPPPSPTAKSDDYITIQAGDQKILDCRYVSESYETVAPPIQLLNPAFAYFTSKAFDPEHAVSPAFVNDVRDLVESSAVIHATEFEHRNYLKPIIQKIVDHPTISVSSTNRTAPDGVVDGHTRSVPLVIYEEKKEFGGAGLDPSTQGSLSYQRVFFPQYIRDLDLETCCPAFIIARAGPWLSILGGITTTRCVVQRLSDYLWLPLHSTCDDDHWFRIARVLHVLNQSIERLRLWYENNRSCPTNSRVLPILEFSPLSIGSRRAMPKFSFDTRNHWNVPIPVLRILPGPLKSVPKTS</sequence>
<dbReference type="OrthoDB" id="4062651at2759"/>
<dbReference type="Proteomes" id="UP000054018">
    <property type="component" value="Unassembled WGS sequence"/>
</dbReference>
<evidence type="ECO:0000313" key="2">
    <source>
        <dbReference type="Proteomes" id="UP000054018"/>
    </source>
</evidence>
<dbReference type="EMBL" id="KN834109">
    <property type="protein sequence ID" value="KIK12179.1"/>
    <property type="molecule type" value="Genomic_DNA"/>
</dbReference>
<proteinExistence type="predicted"/>
<accession>A0A0C9YE83</accession>
<dbReference type="STRING" id="765257.A0A0C9YE83"/>
<gene>
    <name evidence="1" type="ORF">PISMIDRAFT_689679</name>
</gene>
<reference evidence="1 2" key="1">
    <citation type="submission" date="2014-04" db="EMBL/GenBank/DDBJ databases">
        <authorList>
            <consortium name="DOE Joint Genome Institute"/>
            <person name="Kuo A."/>
            <person name="Kohler A."/>
            <person name="Costa M.D."/>
            <person name="Nagy L.G."/>
            <person name="Floudas D."/>
            <person name="Copeland A."/>
            <person name="Barry K.W."/>
            <person name="Cichocki N."/>
            <person name="Veneault-Fourrey C."/>
            <person name="LaButti K."/>
            <person name="Lindquist E.A."/>
            <person name="Lipzen A."/>
            <person name="Lundell T."/>
            <person name="Morin E."/>
            <person name="Murat C."/>
            <person name="Sun H."/>
            <person name="Tunlid A."/>
            <person name="Henrissat B."/>
            <person name="Grigoriev I.V."/>
            <person name="Hibbett D.S."/>
            <person name="Martin F."/>
            <person name="Nordberg H.P."/>
            <person name="Cantor M.N."/>
            <person name="Hua S.X."/>
        </authorList>
    </citation>
    <scope>NUCLEOTIDE SEQUENCE [LARGE SCALE GENOMIC DNA]</scope>
    <source>
        <strain evidence="1 2">441</strain>
    </source>
</reference>
<reference evidence="2" key="2">
    <citation type="submission" date="2015-01" db="EMBL/GenBank/DDBJ databases">
        <title>Evolutionary Origins and Diversification of the Mycorrhizal Mutualists.</title>
        <authorList>
            <consortium name="DOE Joint Genome Institute"/>
            <consortium name="Mycorrhizal Genomics Consortium"/>
            <person name="Kohler A."/>
            <person name="Kuo A."/>
            <person name="Nagy L.G."/>
            <person name="Floudas D."/>
            <person name="Copeland A."/>
            <person name="Barry K.W."/>
            <person name="Cichocki N."/>
            <person name="Veneault-Fourrey C."/>
            <person name="LaButti K."/>
            <person name="Lindquist E.A."/>
            <person name="Lipzen A."/>
            <person name="Lundell T."/>
            <person name="Morin E."/>
            <person name="Murat C."/>
            <person name="Riley R."/>
            <person name="Ohm R."/>
            <person name="Sun H."/>
            <person name="Tunlid A."/>
            <person name="Henrissat B."/>
            <person name="Grigoriev I.V."/>
            <person name="Hibbett D.S."/>
            <person name="Martin F."/>
        </authorList>
    </citation>
    <scope>NUCLEOTIDE SEQUENCE [LARGE SCALE GENOMIC DNA]</scope>
    <source>
        <strain evidence="2">441</strain>
    </source>
</reference>
<protein>
    <submittedName>
        <fullName evidence="1">Uncharacterized protein</fullName>
    </submittedName>
</protein>
<name>A0A0C9YE83_9AGAM</name>
<dbReference type="AlphaFoldDB" id="A0A0C9YE83"/>
<dbReference type="HOGENOM" id="CLU_940464_0_0_1"/>
<organism evidence="1 2">
    <name type="scientific">Pisolithus microcarpus 441</name>
    <dbReference type="NCBI Taxonomy" id="765257"/>
    <lineage>
        <taxon>Eukaryota</taxon>
        <taxon>Fungi</taxon>
        <taxon>Dikarya</taxon>
        <taxon>Basidiomycota</taxon>
        <taxon>Agaricomycotina</taxon>
        <taxon>Agaricomycetes</taxon>
        <taxon>Agaricomycetidae</taxon>
        <taxon>Boletales</taxon>
        <taxon>Sclerodermatineae</taxon>
        <taxon>Pisolithaceae</taxon>
        <taxon>Pisolithus</taxon>
    </lineage>
</organism>
<keyword evidence="2" id="KW-1185">Reference proteome</keyword>